<sequence length="41" mass="4750">MMLSSYTQSLPSMMRPSNILPRRDHSAVDNYHSVNIPDPYQ</sequence>
<dbReference type="EMBL" id="ASHM01190879">
    <property type="protein sequence ID" value="PNX66245.1"/>
    <property type="molecule type" value="Genomic_DNA"/>
</dbReference>
<proteinExistence type="predicted"/>
<reference evidence="2 3" key="2">
    <citation type="journal article" date="2017" name="Front. Plant Sci.">
        <title>Gene Classification and Mining of Molecular Markers Useful in Red Clover (Trifolium pratense) Breeding.</title>
        <authorList>
            <person name="Istvanek J."/>
            <person name="Dluhosova J."/>
            <person name="Dluhos P."/>
            <person name="Patkova L."/>
            <person name="Nedelnik J."/>
            <person name="Repkova J."/>
        </authorList>
    </citation>
    <scope>NUCLEOTIDE SEQUENCE [LARGE SCALE GENOMIC DNA]</scope>
    <source>
        <strain evidence="3">cv. Tatra</strain>
        <tissue evidence="2">Young leaves</tissue>
    </source>
</reference>
<accession>A0A2K3KIY2</accession>
<feature type="compositionally biased region" description="Polar residues" evidence="1">
    <location>
        <begin position="1"/>
        <end position="11"/>
    </location>
</feature>
<gene>
    <name evidence="2" type="ORF">L195_g062964</name>
</gene>
<comment type="caution">
    <text evidence="2">The sequence shown here is derived from an EMBL/GenBank/DDBJ whole genome shotgun (WGS) entry which is preliminary data.</text>
</comment>
<dbReference type="Proteomes" id="UP000236291">
    <property type="component" value="Unassembled WGS sequence"/>
</dbReference>
<protein>
    <submittedName>
        <fullName evidence="2">Uncharacterized protein</fullName>
    </submittedName>
</protein>
<evidence type="ECO:0000313" key="3">
    <source>
        <dbReference type="Proteomes" id="UP000236291"/>
    </source>
</evidence>
<name>A0A2K3KIY2_TRIPR</name>
<evidence type="ECO:0000256" key="1">
    <source>
        <dbReference type="SAM" id="MobiDB-lite"/>
    </source>
</evidence>
<feature type="region of interest" description="Disordered" evidence="1">
    <location>
        <begin position="1"/>
        <end position="41"/>
    </location>
</feature>
<feature type="non-terminal residue" evidence="2">
    <location>
        <position position="41"/>
    </location>
</feature>
<organism evidence="2 3">
    <name type="scientific">Trifolium pratense</name>
    <name type="common">Red clover</name>
    <dbReference type="NCBI Taxonomy" id="57577"/>
    <lineage>
        <taxon>Eukaryota</taxon>
        <taxon>Viridiplantae</taxon>
        <taxon>Streptophyta</taxon>
        <taxon>Embryophyta</taxon>
        <taxon>Tracheophyta</taxon>
        <taxon>Spermatophyta</taxon>
        <taxon>Magnoliopsida</taxon>
        <taxon>eudicotyledons</taxon>
        <taxon>Gunneridae</taxon>
        <taxon>Pentapetalae</taxon>
        <taxon>rosids</taxon>
        <taxon>fabids</taxon>
        <taxon>Fabales</taxon>
        <taxon>Fabaceae</taxon>
        <taxon>Papilionoideae</taxon>
        <taxon>50 kb inversion clade</taxon>
        <taxon>NPAAA clade</taxon>
        <taxon>Hologalegina</taxon>
        <taxon>IRL clade</taxon>
        <taxon>Trifolieae</taxon>
        <taxon>Trifolium</taxon>
    </lineage>
</organism>
<dbReference type="AlphaFoldDB" id="A0A2K3KIY2"/>
<evidence type="ECO:0000313" key="2">
    <source>
        <dbReference type="EMBL" id="PNX66245.1"/>
    </source>
</evidence>
<reference evidence="2 3" key="1">
    <citation type="journal article" date="2014" name="Am. J. Bot.">
        <title>Genome assembly and annotation for red clover (Trifolium pratense; Fabaceae).</title>
        <authorList>
            <person name="Istvanek J."/>
            <person name="Jaros M."/>
            <person name="Krenek A."/>
            <person name="Repkova J."/>
        </authorList>
    </citation>
    <scope>NUCLEOTIDE SEQUENCE [LARGE SCALE GENOMIC DNA]</scope>
    <source>
        <strain evidence="3">cv. Tatra</strain>
        <tissue evidence="2">Young leaves</tissue>
    </source>
</reference>